<reference evidence="1" key="2">
    <citation type="submission" date="2023-01" db="EMBL/GenBank/DDBJ databases">
        <authorList>
            <person name="Sun Q."/>
            <person name="Evtushenko L."/>
        </authorList>
    </citation>
    <scope>NUCLEOTIDE SEQUENCE</scope>
    <source>
        <strain evidence="1">VKM B-1513</strain>
    </source>
</reference>
<dbReference type="PANTHER" id="PTHR30217:SF11">
    <property type="entry name" value="UBIQUINONE BIOSYNTHESIS PROTEIN UBIV"/>
    <property type="match status" value="1"/>
</dbReference>
<dbReference type="EMBL" id="BSFE01000005">
    <property type="protein sequence ID" value="GLK52482.1"/>
    <property type="molecule type" value="Genomic_DNA"/>
</dbReference>
<comment type="caution">
    <text evidence="1">The sequence shown here is derived from an EMBL/GenBank/DDBJ whole genome shotgun (WGS) entry which is preliminary data.</text>
</comment>
<reference evidence="1" key="1">
    <citation type="journal article" date="2014" name="Int. J. Syst. Evol. Microbiol.">
        <title>Complete genome sequence of Corynebacterium casei LMG S-19264T (=DSM 44701T), isolated from a smear-ripened cheese.</title>
        <authorList>
            <consortium name="US DOE Joint Genome Institute (JGI-PGF)"/>
            <person name="Walter F."/>
            <person name="Albersmeier A."/>
            <person name="Kalinowski J."/>
            <person name="Ruckert C."/>
        </authorList>
    </citation>
    <scope>NUCLEOTIDE SEQUENCE</scope>
    <source>
        <strain evidence="1">VKM B-1513</strain>
    </source>
</reference>
<dbReference type="PANTHER" id="PTHR30217">
    <property type="entry name" value="PEPTIDASE U32 FAMILY"/>
    <property type="match status" value="1"/>
</dbReference>
<dbReference type="AlphaFoldDB" id="A0A9W6MNV9"/>
<dbReference type="InterPro" id="IPR051454">
    <property type="entry name" value="RNA/ubiquinone_mod_enzymes"/>
</dbReference>
<dbReference type="NCBIfam" id="NF011991">
    <property type="entry name" value="PRK15447.1"/>
    <property type="match status" value="1"/>
</dbReference>
<accession>A0A9W6MNV9</accession>
<gene>
    <name evidence="1" type="ORF">GCM10017621_19900</name>
</gene>
<dbReference type="RefSeq" id="WP_271186850.1">
    <property type="nucleotide sequence ID" value="NZ_BSFE01000005.1"/>
</dbReference>
<proteinExistence type="predicted"/>
<sequence length="302" mass="32502">MALTSKSIGLTLGPLYFNWPAGRLADFYARIADEAPVERVHLGEIVCGKRSPLAIDAIVAAAERLERGGKTVVWSGLISPVNKRERRMTRDLMQGDSIVEINDFGALKDRQDRPFVAGPFLNIYNEAALALLASMGCERWCPRVELSLDAISAIAAGNPAVEVELFAFGRLPLAHSGRCYHARQNGLTKDSCQYVCEKDPDGAGVETLDGIPFLAYNGVQTLSHALHVSPFASAALRQSGVSALRLSPHTGDMVAIAKAWRGFLDGRSDLDALLAAIRGEMPGFDLVSGYLAGKPGREWAAP</sequence>
<keyword evidence="2" id="KW-1185">Reference proteome</keyword>
<protein>
    <submittedName>
        <fullName evidence="1">U32 family peptidase</fullName>
    </submittedName>
</protein>
<evidence type="ECO:0000313" key="2">
    <source>
        <dbReference type="Proteomes" id="UP001143486"/>
    </source>
</evidence>
<dbReference type="Pfam" id="PF01136">
    <property type="entry name" value="Peptidase_U32"/>
    <property type="match status" value="1"/>
</dbReference>
<dbReference type="InterPro" id="IPR001539">
    <property type="entry name" value="Peptidase_U32"/>
</dbReference>
<dbReference type="Proteomes" id="UP001143486">
    <property type="component" value="Unassembled WGS sequence"/>
</dbReference>
<organism evidence="1 2">
    <name type="scientific">Maricaulis virginensis</name>
    <dbReference type="NCBI Taxonomy" id="144022"/>
    <lineage>
        <taxon>Bacteria</taxon>
        <taxon>Pseudomonadati</taxon>
        <taxon>Pseudomonadota</taxon>
        <taxon>Alphaproteobacteria</taxon>
        <taxon>Maricaulales</taxon>
        <taxon>Maricaulaceae</taxon>
        <taxon>Maricaulis</taxon>
    </lineage>
</organism>
<name>A0A9W6MNV9_9PROT</name>
<evidence type="ECO:0000313" key="1">
    <source>
        <dbReference type="EMBL" id="GLK52482.1"/>
    </source>
</evidence>